<dbReference type="EMBL" id="KN832707">
    <property type="protein sequence ID" value="KII82738.1"/>
    <property type="molecule type" value="Genomic_DNA"/>
</dbReference>
<dbReference type="Proteomes" id="UP000053263">
    <property type="component" value="Unassembled WGS sequence"/>
</dbReference>
<organism evidence="1 2">
    <name type="scientific">Plicaturopsis crispa FD-325 SS-3</name>
    <dbReference type="NCBI Taxonomy" id="944288"/>
    <lineage>
        <taxon>Eukaryota</taxon>
        <taxon>Fungi</taxon>
        <taxon>Dikarya</taxon>
        <taxon>Basidiomycota</taxon>
        <taxon>Agaricomycotina</taxon>
        <taxon>Agaricomycetes</taxon>
        <taxon>Agaricomycetidae</taxon>
        <taxon>Amylocorticiales</taxon>
        <taxon>Amylocorticiaceae</taxon>
        <taxon>Plicatura</taxon>
        <taxon>Plicaturopsis crispa</taxon>
    </lineage>
</organism>
<evidence type="ECO:0000313" key="2">
    <source>
        <dbReference type="Proteomes" id="UP000053263"/>
    </source>
</evidence>
<feature type="non-terminal residue" evidence="1">
    <location>
        <position position="1"/>
    </location>
</feature>
<gene>
    <name evidence="1" type="ORF">PLICRDRAFT_70032</name>
</gene>
<evidence type="ECO:0000313" key="1">
    <source>
        <dbReference type="EMBL" id="KII82738.1"/>
    </source>
</evidence>
<dbReference type="AlphaFoldDB" id="A0A0C9T3V1"/>
<name>A0A0C9T3V1_PLICR</name>
<reference evidence="1 2" key="1">
    <citation type="submission" date="2014-06" db="EMBL/GenBank/DDBJ databases">
        <title>Evolutionary Origins and Diversification of the Mycorrhizal Mutualists.</title>
        <authorList>
            <consortium name="DOE Joint Genome Institute"/>
            <consortium name="Mycorrhizal Genomics Consortium"/>
            <person name="Kohler A."/>
            <person name="Kuo A."/>
            <person name="Nagy L.G."/>
            <person name="Floudas D."/>
            <person name="Copeland A."/>
            <person name="Barry K.W."/>
            <person name="Cichocki N."/>
            <person name="Veneault-Fourrey C."/>
            <person name="LaButti K."/>
            <person name="Lindquist E.A."/>
            <person name="Lipzen A."/>
            <person name="Lundell T."/>
            <person name="Morin E."/>
            <person name="Murat C."/>
            <person name="Riley R."/>
            <person name="Ohm R."/>
            <person name="Sun H."/>
            <person name="Tunlid A."/>
            <person name="Henrissat B."/>
            <person name="Grigoriev I.V."/>
            <person name="Hibbett D.S."/>
            <person name="Martin F."/>
        </authorList>
    </citation>
    <scope>NUCLEOTIDE SEQUENCE [LARGE SCALE GENOMIC DNA]</scope>
    <source>
        <strain evidence="1 2">FD-325 SS-3</strain>
    </source>
</reference>
<accession>A0A0C9T3V1</accession>
<proteinExistence type="predicted"/>
<feature type="non-terminal residue" evidence="1">
    <location>
        <position position="96"/>
    </location>
</feature>
<dbReference type="OrthoDB" id="2797670at2759"/>
<keyword evidence="2" id="KW-1185">Reference proteome</keyword>
<dbReference type="HOGENOM" id="CLU_181931_0_0_1"/>
<protein>
    <submittedName>
        <fullName evidence="1">Uncharacterized protein</fullName>
    </submittedName>
</protein>
<dbReference type="Pfam" id="PF14223">
    <property type="entry name" value="Retrotran_gag_2"/>
    <property type="match status" value="1"/>
</dbReference>
<sequence>LASIYEKNSRANRISLKRQFYAFKHDTEESIQTCIQGVTTLAARLKAIGIVLTDEDITDVLIFNLDESYSNIAASLSSQKSELSVADVTGALTDEE</sequence>